<feature type="compositionally biased region" description="Basic and acidic residues" evidence="1">
    <location>
        <begin position="18"/>
        <end position="27"/>
    </location>
</feature>
<evidence type="ECO:0000256" key="1">
    <source>
        <dbReference type="SAM" id="MobiDB-lite"/>
    </source>
</evidence>
<gene>
    <name evidence="2" type="ORF">RISK_002565</name>
</gene>
<dbReference type="Proteomes" id="UP000036367">
    <property type="component" value="Unassembled WGS sequence"/>
</dbReference>
<reference evidence="2" key="1">
    <citation type="submission" date="2015-05" db="EMBL/GenBank/DDBJ databases">
        <title>Permanent draft genome of Rhodopirellula islandicus K833.</title>
        <authorList>
            <person name="Kizina J."/>
            <person name="Richter M."/>
            <person name="Glockner F.O."/>
            <person name="Harder J."/>
        </authorList>
    </citation>
    <scope>NUCLEOTIDE SEQUENCE [LARGE SCALE GENOMIC DNA]</scope>
    <source>
        <strain evidence="2">K833</strain>
    </source>
</reference>
<keyword evidence="3" id="KW-1185">Reference proteome</keyword>
<sequence length="51" mass="5780">MGQSFPIPPKCTPIRQATKREGDDQRQAKRTLKSAHDLSDWQASWRNGVDA</sequence>
<dbReference type="EMBL" id="LECT01000019">
    <property type="protein sequence ID" value="KLU05358.1"/>
    <property type="molecule type" value="Genomic_DNA"/>
</dbReference>
<protein>
    <submittedName>
        <fullName evidence="2">Uncharacterized protein</fullName>
    </submittedName>
</protein>
<feature type="region of interest" description="Disordered" evidence="1">
    <location>
        <begin position="1"/>
        <end position="51"/>
    </location>
</feature>
<proteinExistence type="predicted"/>
<evidence type="ECO:0000313" key="3">
    <source>
        <dbReference type="Proteomes" id="UP000036367"/>
    </source>
</evidence>
<dbReference type="AlphaFoldDB" id="A0A0J1BFI9"/>
<dbReference type="PATRIC" id="fig|595434.4.peg.2447"/>
<name>A0A0J1BFI9_RHOIS</name>
<comment type="caution">
    <text evidence="2">The sequence shown here is derived from an EMBL/GenBank/DDBJ whole genome shotgun (WGS) entry which is preliminary data.</text>
</comment>
<feature type="compositionally biased region" description="Pro residues" evidence="1">
    <location>
        <begin position="1"/>
        <end position="11"/>
    </location>
</feature>
<evidence type="ECO:0000313" key="2">
    <source>
        <dbReference type="EMBL" id="KLU05358.1"/>
    </source>
</evidence>
<organism evidence="2 3">
    <name type="scientific">Rhodopirellula islandica</name>
    <dbReference type="NCBI Taxonomy" id="595434"/>
    <lineage>
        <taxon>Bacteria</taxon>
        <taxon>Pseudomonadati</taxon>
        <taxon>Planctomycetota</taxon>
        <taxon>Planctomycetia</taxon>
        <taxon>Pirellulales</taxon>
        <taxon>Pirellulaceae</taxon>
        <taxon>Rhodopirellula</taxon>
    </lineage>
</organism>
<accession>A0A0J1BFI9</accession>